<feature type="domain" description="Aminoglycoside phosphotransferase" evidence="1">
    <location>
        <begin position="30"/>
        <end position="222"/>
    </location>
</feature>
<dbReference type="InterPro" id="IPR051678">
    <property type="entry name" value="AGP_Transferase"/>
</dbReference>
<dbReference type="EMBL" id="FMZA01000005">
    <property type="protein sequence ID" value="SDC27929.1"/>
    <property type="molecule type" value="Genomic_DNA"/>
</dbReference>
<gene>
    <name evidence="2" type="ORF">SAMN04488112_105149</name>
</gene>
<evidence type="ECO:0000259" key="1">
    <source>
        <dbReference type="Pfam" id="PF01636"/>
    </source>
</evidence>
<dbReference type="Pfam" id="PF01636">
    <property type="entry name" value="APH"/>
    <property type="match status" value="1"/>
</dbReference>
<keyword evidence="3" id="KW-1185">Reference proteome</keyword>
<dbReference type="Proteomes" id="UP000199387">
    <property type="component" value="Unassembled WGS sequence"/>
</dbReference>
<dbReference type="RefSeq" id="WP_091567322.1">
    <property type="nucleotide sequence ID" value="NZ_FMZA01000005.1"/>
</dbReference>
<sequence>MYPPLKRERLERWIQQIHPNSRLLRTWRLRGGVSARVIALEIRLADGRTTKMVLRQHGEADRNRNPQIAADEYQLLRLLREAEIPIPSPFDVDPSTSSILMEFVEGESGKASTHPADFLWQLANHLARIHRVDIAKWGLSFLPAQEKRVANTQPKEAGTSEEERIRRRLEKIGPLPSRNPPRLLHGDYWPGNTLWKDGRLIAIIDWEDAAQGDPLADVANCRLELLWALGTDAMVAFTHHYRSIMAEIDFTHLPYWELCAALPPISKISTWKLDPATEQTMRKRLKQFVDRALIKTI</sequence>
<dbReference type="PANTHER" id="PTHR21310">
    <property type="entry name" value="AMINOGLYCOSIDE PHOSPHOTRANSFERASE-RELATED-RELATED"/>
    <property type="match status" value="1"/>
</dbReference>
<accession>A0A1G6KA29</accession>
<evidence type="ECO:0000313" key="2">
    <source>
        <dbReference type="EMBL" id="SDC27929.1"/>
    </source>
</evidence>
<dbReference type="GO" id="GO:0016740">
    <property type="term" value="F:transferase activity"/>
    <property type="evidence" value="ECO:0007669"/>
    <property type="project" value="UniProtKB-KW"/>
</dbReference>
<dbReference type="STRING" id="1236220.SAMN04488112_105149"/>
<dbReference type="InterPro" id="IPR011009">
    <property type="entry name" value="Kinase-like_dom_sf"/>
</dbReference>
<dbReference type="Gene3D" id="3.30.200.20">
    <property type="entry name" value="Phosphorylase Kinase, domain 1"/>
    <property type="match status" value="1"/>
</dbReference>
<name>A0A1G6KA29_9BACL</name>
<protein>
    <submittedName>
        <fullName evidence="2">Phosphotransferase enzyme family protein</fullName>
    </submittedName>
</protein>
<keyword evidence="2" id="KW-0808">Transferase</keyword>
<dbReference type="AlphaFoldDB" id="A0A1G6KA29"/>
<dbReference type="SUPFAM" id="SSF56112">
    <property type="entry name" value="Protein kinase-like (PK-like)"/>
    <property type="match status" value="1"/>
</dbReference>
<reference evidence="2 3" key="1">
    <citation type="submission" date="2016-10" db="EMBL/GenBank/DDBJ databases">
        <authorList>
            <person name="de Groot N.N."/>
        </authorList>
    </citation>
    <scope>NUCLEOTIDE SEQUENCE [LARGE SCALE GENOMIC DNA]</scope>
    <source>
        <strain evidence="2 3">DSM 45514</strain>
    </source>
</reference>
<evidence type="ECO:0000313" key="3">
    <source>
        <dbReference type="Proteomes" id="UP000199387"/>
    </source>
</evidence>
<dbReference type="Gene3D" id="3.90.1200.10">
    <property type="match status" value="1"/>
</dbReference>
<organism evidence="2 3">
    <name type="scientific">Melghirimyces thermohalophilus</name>
    <dbReference type="NCBI Taxonomy" id="1236220"/>
    <lineage>
        <taxon>Bacteria</taxon>
        <taxon>Bacillati</taxon>
        <taxon>Bacillota</taxon>
        <taxon>Bacilli</taxon>
        <taxon>Bacillales</taxon>
        <taxon>Thermoactinomycetaceae</taxon>
        <taxon>Melghirimyces</taxon>
    </lineage>
</organism>
<dbReference type="OrthoDB" id="334783at2"/>
<proteinExistence type="predicted"/>
<dbReference type="InterPro" id="IPR002575">
    <property type="entry name" value="Aminoglycoside_PTrfase"/>
</dbReference>